<organism evidence="1 2">
    <name type="scientific">Spiromyces aspiralis</name>
    <dbReference type="NCBI Taxonomy" id="68401"/>
    <lineage>
        <taxon>Eukaryota</taxon>
        <taxon>Fungi</taxon>
        <taxon>Fungi incertae sedis</taxon>
        <taxon>Zoopagomycota</taxon>
        <taxon>Kickxellomycotina</taxon>
        <taxon>Kickxellomycetes</taxon>
        <taxon>Kickxellales</taxon>
        <taxon>Kickxellaceae</taxon>
        <taxon>Spiromyces</taxon>
    </lineage>
</organism>
<sequence length="426" mass="47500">MTSPDVDNKPLLPPNEPHREQRKGYAAITSNPSGGGQVSDVHGSAGSLNSGSTFGSPTEETPGSETKRLTRKLKGAIIDDRDIENMRKRGSKRLANFYEEQNDLIKKMLRVHDLPNVDDLERQDDAEGWDMRRKALMAINLSVGFNAVLVLVQLYAALSSGSLSLFATMADAMMDLLSSLILMFANIAAEQKDTHKRYPSGRSRIETVGIIVFASLMGAFSSGLLVESARSLLSSEPRHNSLNLVNGLCIVLALVCKLGLFLFCYSLRSNHSAHILMVDHRNDLFVNAFGLAMAIMGHHIYSWIDPLGCLVIALVILRSWIREAWEQMEFIVGISADPHFLQLLTYIAMTHHWLITHVDTVRAYHSGARLFVEVDIVMSPDTPLRILHDVAETLQNRYESMDHVERAFVHVDYECLHPPEHSSSSK</sequence>
<dbReference type="EMBL" id="JAMZIH010000239">
    <property type="protein sequence ID" value="KAJ1679676.1"/>
    <property type="molecule type" value="Genomic_DNA"/>
</dbReference>
<reference evidence="1" key="1">
    <citation type="submission" date="2022-06" db="EMBL/GenBank/DDBJ databases">
        <title>Phylogenomic reconstructions and comparative analyses of Kickxellomycotina fungi.</title>
        <authorList>
            <person name="Reynolds N.K."/>
            <person name="Stajich J.E."/>
            <person name="Barry K."/>
            <person name="Grigoriev I.V."/>
            <person name="Crous P."/>
            <person name="Smith M.E."/>
        </authorList>
    </citation>
    <scope>NUCLEOTIDE SEQUENCE</scope>
    <source>
        <strain evidence="1">RSA 2271</strain>
    </source>
</reference>
<dbReference type="Proteomes" id="UP001145114">
    <property type="component" value="Unassembled WGS sequence"/>
</dbReference>
<evidence type="ECO:0000313" key="2">
    <source>
        <dbReference type="Proteomes" id="UP001145114"/>
    </source>
</evidence>
<evidence type="ECO:0000313" key="1">
    <source>
        <dbReference type="EMBL" id="KAJ1679676.1"/>
    </source>
</evidence>
<protein>
    <submittedName>
        <fullName evidence="1">Uncharacterized protein</fullName>
    </submittedName>
</protein>
<gene>
    <name evidence="1" type="ORF">EV182_001563</name>
</gene>
<proteinExistence type="predicted"/>
<keyword evidence="2" id="KW-1185">Reference proteome</keyword>
<name>A0ACC1HWG7_9FUNG</name>
<accession>A0ACC1HWG7</accession>
<comment type="caution">
    <text evidence="1">The sequence shown here is derived from an EMBL/GenBank/DDBJ whole genome shotgun (WGS) entry which is preliminary data.</text>
</comment>